<dbReference type="OrthoDB" id="4116913at2759"/>
<dbReference type="Proteomes" id="UP001147747">
    <property type="component" value="Unassembled WGS sequence"/>
</dbReference>
<reference evidence="6" key="2">
    <citation type="journal article" date="2023" name="IMA Fungus">
        <title>Comparative genomic study of the Penicillium genus elucidates a diverse pangenome and 15 lateral gene transfer events.</title>
        <authorList>
            <person name="Petersen C."/>
            <person name="Sorensen T."/>
            <person name="Nielsen M.R."/>
            <person name="Sondergaard T.E."/>
            <person name="Sorensen J.L."/>
            <person name="Fitzpatrick D.A."/>
            <person name="Frisvad J.C."/>
            <person name="Nielsen K.L."/>
        </authorList>
    </citation>
    <scope>NUCLEOTIDE SEQUENCE</scope>
    <source>
        <strain evidence="6">IBT 29677</strain>
    </source>
</reference>
<protein>
    <submittedName>
        <fullName evidence="6">Transcriptional regulator family: Fungal Specific TF</fullName>
    </submittedName>
</protein>
<dbReference type="AlphaFoldDB" id="A0A9W9VM65"/>
<keyword evidence="2" id="KW-0805">Transcription regulation</keyword>
<dbReference type="CDD" id="cd12148">
    <property type="entry name" value="fungal_TF_MHR"/>
    <property type="match status" value="1"/>
</dbReference>
<gene>
    <name evidence="6" type="ORF">N7509_008237</name>
</gene>
<dbReference type="GO" id="GO:0005634">
    <property type="term" value="C:nucleus"/>
    <property type="evidence" value="ECO:0007669"/>
    <property type="project" value="UniProtKB-SubCell"/>
</dbReference>
<evidence type="ECO:0000313" key="7">
    <source>
        <dbReference type="Proteomes" id="UP001147747"/>
    </source>
</evidence>
<sequence>MSLQTHDTFGLPDLIKNSRLMMRLFPVIDGELFEKILLSAYRQPSNNFQFGQASIRACIIAFLAFAARLPLVQAHVKTSITTPLDHDNMAIRARIYSLRYCRNRHPWRVQAVTMLLCELSSGNMRATNYFAAVAARLVFMLGANVVDVRMNSSLCGKKRHPLLRNIFWICYTFYSSHCYIATMETREILARTGHLQSEHGDVEHIIDKDVALRIRQPPTIADENFDLTLPPGCIDQARQDVEREDVHFDQPASDPNISMHSVMLRLNYYPCISIIHRASSRCKAWQEGTGMTYEVSSSLALSVEASRSALCYLQAAEHVPDDGTFWYMSIPLISSGVLDLDHYLSRTLIFYPVSALLSIFCSILQNLLDPHSLTKWLHA</sequence>
<name>A0A9W9VM65_9EURO</name>
<evidence type="ECO:0000256" key="3">
    <source>
        <dbReference type="ARBA" id="ARBA00023125"/>
    </source>
</evidence>
<dbReference type="PANTHER" id="PTHR46910">
    <property type="entry name" value="TRANSCRIPTION FACTOR PDR1"/>
    <property type="match status" value="1"/>
</dbReference>
<comment type="subcellular location">
    <subcellularLocation>
        <location evidence="1">Nucleus</location>
    </subcellularLocation>
</comment>
<dbReference type="PANTHER" id="PTHR46910:SF37">
    <property type="entry name" value="ZN(II)2CYS6 TRANSCRIPTION FACTOR (EUROFUNG)"/>
    <property type="match status" value="1"/>
</dbReference>
<reference evidence="6" key="1">
    <citation type="submission" date="2022-12" db="EMBL/GenBank/DDBJ databases">
        <authorList>
            <person name="Petersen C."/>
        </authorList>
    </citation>
    <scope>NUCLEOTIDE SEQUENCE</scope>
    <source>
        <strain evidence="6">IBT 29677</strain>
    </source>
</reference>
<keyword evidence="7" id="KW-1185">Reference proteome</keyword>
<dbReference type="InterPro" id="IPR050987">
    <property type="entry name" value="AtrR-like"/>
</dbReference>
<dbReference type="GO" id="GO:0003700">
    <property type="term" value="F:DNA-binding transcription factor activity"/>
    <property type="evidence" value="ECO:0007669"/>
    <property type="project" value="InterPro"/>
</dbReference>
<proteinExistence type="predicted"/>
<evidence type="ECO:0000256" key="1">
    <source>
        <dbReference type="ARBA" id="ARBA00004123"/>
    </source>
</evidence>
<evidence type="ECO:0000256" key="2">
    <source>
        <dbReference type="ARBA" id="ARBA00023015"/>
    </source>
</evidence>
<dbReference type="RefSeq" id="XP_056483494.1">
    <property type="nucleotide sequence ID" value="XM_056632874.1"/>
</dbReference>
<organism evidence="6 7">
    <name type="scientific">Penicillium cosmopolitanum</name>
    <dbReference type="NCBI Taxonomy" id="1131564"/>
    <lineage>
        <taxon>Eukaryota</taxon>
        <taxon>Fungi</taxon>
        <taxon>Dikarya</taxon>
        <taxon>Ascomycota</taxon>
        <taxon>Pezizomycotina</taxon>
        <taxon>Eurotiomycetes</taxon>
        <taxon>Eurotiomycetidae</taxon>
        <taxon>Eurotiales</taxon>
        <taxon>Aspergillaceae</taxon>
        <taxon>Penicillium</taxon>
    </lineage>
</organism>
<dbReference type="EMBL" id="JAPZBU010000009">
    <property type="protein sequence ID" value="KAJ5385696.1"/>
    <property type="molecule type" value="Genomic_DNA"/>
</dbReference>
<evidence type="ECO:0000256" key="5">
    <source>
        <dbReference type="ARBA" id="ARBA00023242"/>
    </source>
</evidence>
<keyword evidence="4" id="KW-0804">Transcription</keyword>
<evidence type="ECO:0000256" key="4">
    <source>
        <dbReference type="ARBA" id="ARBA00023163"/>
    </source>
</evidence>
<keyword evidence="3" id="KW-0238">DNA-binding</keyword>
<keyword evidence="5" id="KW-0539">Nucleus</keyword>
<evidence type="ECO:0000313" key="6">
    <source>
        <dbReference type="EMBL" id="KAJ5385696.1"/>
    </source>
</evidence>
<accession>A0A9W9VM65</accession>
<dbReference type="GeneID" id="81371854"/>
<comment type="caution">
    <text evidence="6">The sequence shown here is derived from an EMBL/GenBank/DDBJ whole genome shotgun (WGS) entry which is preliminary data.</text>
</comment>
<dbReference type="GO" id="GO:0003677">
    <property type="term" value="F:DNA binding"/>
    <property type="evidence" value="ECO:0007669"/>
    <property type="project" value="UniProtKB-KW"/>
</dbReference>